<gene>
    <name evidence="1" type="ORF">PR048_028205</name>
</gene>
<organism evidence="1 2">
    <name type="scientific">Dryococelus australis</name>
    <dbReference type="NCBI Taxonomy" id="614101"/>
    <lineage>
        <taxon>Eukaryota</taxon>
        <taxon>Metazoa</taxon>
        <taxon>Ecdysozoa</taxon>
        <taxon>Arthropoda</taxon>
        <taxon>Hexapoda</taxon>
        <taxon>Insecta</taxon>
        <taxon>Pterygota</taxon>
        <taxon>Neoptera</taxon>
        <taxon>Polyneoptera</taxon>
        <taxon>Phasmatodea</taxon>
        <taxon>Verophasmatodea</taxon>
        <taxon>Anareolatae</taxon>
        <taxon>Phasmatidae</taxon>
        <taxon>Eurycanthinae</taxon>
        <taxon>Dryococelus</taxon>
    </lineage>
</organism>
<accession>A0ABQ9GIL6</accession>
<reference evidence="1 2" key="1">
    <citation type="submission" date="2023-02" db="EMBL/GenBank/DDBJ databases">
        <title>LHISI_Scaffold_Assembly.</title>
        <authorList>
            <person name="Stuart O.P."/>
            <person name="Cleave R."/>
            <person name="Magrath M.J.L."/>
            <person name="Mikheyev A.S."/>
        </authorList>
    </citation>
    <scope>NUCLEOTIDE SEQUENCE [LARGE SCALE GENOMIC DNA]</scope>
    <source>
        <strain evidence="1">Daus_M_001</strain>
        <tissue evidence="1">Leg muscle</tissue>
    </source>
</reference>
<dbReference type="EMBL" id="JARBHB010000012">
    <property type="protein sequence ID" value="KAJ8871865.1"/>
    <property type="molecule type" value="Genomic_DNA"/>
</dbReference>
<name>A0ABQ9GIL6_9NEOP</name>
<dbReference type="Proteomes" id="UP001159363">
    <property type="component" value="Chromosome 11"/>
</dbReference>
<comment type="caution">
    <text evidence="1">The sequence shown here is derived from an EMBL/GenBank/DDBJ whole genome shotgun (WGS) entry which is preliminary data.</text>
</comment>
<proteinExistence type="predicted"/>
<evidence type="ECO:0000313" key="1">
    <source>
        <dbReference type="EMBL" id="KAJ8871865.1"/>
    </source>
</evidence>
<evidence type="ECO:0000313" key="2">
    <source>
        <dbReference type="Proteomes" id="UP001159363"/>
    </source>
</evidence>
<sequence length="566" mass="62974">MRLKALMLARARLPGVSSAFEAEKHESNKGVIATRYKCAIAAKRRALNWRAISSRALESARLTVNSLARTALIAAECVIPAWTLVGSPSHRKPAVCRRKTRGCASSVIATGHRLNLQFLPALLPPYIPKSMEGKKEISLPRPWIPASLKICNDLAVDGTLSPAYLIQFKEYRNYVHYNQRIKMTALAKIWYADFDSEVIRDEEVEKKSRYVVVIGNGLCEGTIPAFARSNFGNPWDTDTRMAGSGIERGQHHRSVQAKLSGDHDQFIVQQKSHQDRHEPPNSMRRCTILLKNDILAILKQMSNSKQLQHVQIHWRCDGALNEKEWSDNRYAKACTKHSYLGCLWYNLTPHYGDLNSRCARSSSGEGFGACLTYSTPIFCVRAPFGEICCAQFVVACVGQMQLVDGGGVFLCCPAAGLEPGIDLLESLQLHNSSRQGVSSTVGPQGLRPAIYLQKKSKSRGGRGGVVVRLLTSHQGVPGSISYTGPPPDFRMWESCRKIPLVSGFYRGSPVPPSITVPHHTHLASYTHWFSRPQLKHEHQPVLCDISLRLHHHVARSPYPVVPIHET</sequence>
<keyword evidence="2" id="KW-1185">Reference proteome</keyword>
<protein>
    <submittedName>
        <fullName evidence="1">Uncharacterized protein</fullName>
    </submittedName>
</protein>